<dbReference type="PROSITE" id="PS00211">
    <property type="entry name" value="ABC_TRANSPORTER_1"/>
    <property type="match status" value="1"/>
</dbReference>
<keyword evidence="4 6" id="KW-0067">ATP-binding</keyword>
<dbReference type="AlphaFoldDB" id="A0AAX4NGV6"/>
<evidence type="ECO:0000256" key="3">
    <source>
        <dbReference type="ARBA" id="ARBA00022741"/>
    </source>
</evidence>
<dbReference type="GO" id="GO:0016887">
    <property type="term" value="F:ATP hydrolysis activity"/>
    <property type="evidence" value="ECO:0007669"/>
    <property type="project" value="InterPro"/>
</dbReference>
<dbReference type="InterPro" id="IPR017871">
    <property type="entry name" value="ABC_transporter-like_CS"/>
</dbReference>
<dbReference type="GeneID" id="95967701"/>
<dbReference type="Pfam" id="PF00005">
    <property type="entry name" value="ABC_tran"/>
    <property type="match status" value="1"/>
</dbReference>
<accession>A0AAX4NGV6</accession>
<dbReference type="SMART" id="SM00382">
    <property type="entry name" value="AAA"/>
    <property type="match status" value="1"/>
</dbReference>
<gene>
    <name evidence="6" type="ORF">OXIME_000965</name>
</gene>
<keyword evidence="3" id="KW-0547">Nucleotide-binding</keyword>
<dbReference type="CDD" id="cd03214">
    <property type="entry name" value="ABC_Iron-Siderophores_B12_Hemin"/>
    <property type="match status" value="1"/>
</dbReference>
<dbReference type="PROSITE" id="PS50893">
    <property type="entry name" value="ABC_TRANSPORTER_2"/>
    <property type="match status" value="1"/>
</dbReference>
<dbReference type="PANTHER" id="PTHR42734:SF17">
    <property type="entry name" value="METAL TRANSPORT SYSTEM ATP-BINDING PROTEIN TM_0124-RELATED"/>
    <property type="match status" value="1"/>
</dbReference>
<name>A0AAX4NGV6_9ARCH</name>
<dbReference type="InterPro" id="IPR003439">
    <property type="entry name" value="ABC_transporter-like_ATP-bd"/>
</dbReference>
<evidence type="ECO:0000256" key="1">
    <source>
        <dbReference type="ARBA" id="ARBA00005417"/>
    </source>
</evidence>
<dbReference type="InterPro" id="IPR003593">
    <property type="entry name" value="AAA+_ATPase"/>
</dbReference>
<dbReference type="Gene3D" id="3.40.50.300">
    <property type="entry name" value="P-loop containing nucleotide triphosphate hydrolases"/>
    <property type="match status" value="1"/>
</dbReference>
<evidence type="ECO:0000256" key="2">
    <source>
        <dbReference type="ARBA" id="ARBA00022448"/>
    </source>
</evidence>
<dbReference type="GO" id="GO:0005524">
    <property type="term" value="F:ATP binding"/>
    <property type="evidence" value="ECO:0007669"/>
    <property type="project" value="UniProtKB-KW"/>
</dbReference>
<comment type="similarity">
    <text evidence="1">Belongs to the ABC transporter superfamily.</text>
</comment>
<evidence type="ECO:0000256" key="4">
    <source>
        <dbReference type="ARBA" id="ARBA00022840"/>
    </source>
</evidence>
<reference evidence="6 7" key="1">
    <citation type="submission" date="2023-09" db="EMBL/GenBank/DDBJ databases">
        <authorList>
            <person name="Golyshina O.V."/>
            <person name="Lunev E.A."/>
            <person name="Bargiela R."/>
            <person name="Gaines M.C."/>
            <person name="Daum B."/>
            <person name="Bale N.J."/>
            <person name="Koenen M."/>
            <person name="Sinninghe Damst J.S."/>
            <person name="Yakimov M."/>
            <person name="Golyshin P.N."/>
        </authorList>
    </citation>
    <scope>NUCLEOTIDE SEQUENCE [LARGE SCALE GENOMIC DNA]</scope>
    <source>
        <strain evidence="6 7">M1</strain>
    </source>
</reference>
<dbReference type="KEGG" id="omr:OXIME_000965"/>
<evidence type="ECO:0000313" key="6">
    <source>
        <dbReference type="EMBL" id="WYY00395.1"/>
    </source>
</evidence>
<keyword evidence="7" id="KW-1185">Reference proteome</keyword>
<dbReference type="PANTHER" id="PTHR42734">
    <property type="entry name" value="METAL TRANSPORT SYSTEM ATP-BINDING PROTEIN TM_0124-RELATED"/>
    <property type="match status" value="1"/>
</dbReference>
<dbReference type="RefSeq" id="WP_393970733.1">
    <property type="nucleotide sequence ID" value="NZ_CP133772.1"/>
</dbReference>
<evidence type="ECO:0000259" key="5">
    <source>
        <dbReference type="PROSITE" id="PS50893"/>
    </source>
</evidence>
<dbReference type="SUPFAM" id="SSF52540">
    <property type="entry name" value="P-loop containing nucleoside triphosphate hydrolases"/>
    <property type="match status" value="1"/>
</dbReference>
<dbReference type="InterPro" id="IPR027417">
    <property type="entry name" value="P-loop_NTPase"/>
</dbReference>
<dbReference type="InterPro" id="IPR050153">
    <property type="entry name" value="Metal_Ion_Import_ABC"/>
</dbReference>
<protein>
    <submittedName>
        <fullName evidence="6">ABC transporter ATP-binding protein</fullName>
    </submittedName>
</protein>
<dbReference type="Proteomes" id="UP001451606">
    <property type="component" value="Chromosome"/>
</dbReference>
<keyword evidence="2" id="KW-0813">Transport</keyword>
<dbReference type="EMBL" id="CP133772">
    <property type="protein sequence ID" value="WYY00395.1"/>
    <property type="molecule type" value="Genomic_DNA"/>
</dbReference>
<proteinExistence type="inferred from homology"/>
<evidence type="ECO:0000313" key="7">
    <source>
        <dbReference type="Proteomes" id="UP001451606"/>
    </source>
</evidence>
<sequence length="252" mass="28277">MAIEFIATTYSAGRFKLGPINTEIPEKKITAIMGKNGSGKSTTIRLMHGDIKPLEGRITLDGRDVWKIKPVDLARQMSLVTQEINDPLSFTVKDVMMVSGYARDHDEASMLQALEIFGLTPYLYRDFNFLSGGERRLVTIAASIYQDSDIIIMDEPTNFLDVDNQMLVYQVLRQLRKKGKTIVLAMHDISAVSAISDFVIMLKKGELVDQGPTSSTLTVENLRKVFNVPFKTYETPWGVNFSSPLVSEKEMD</sequence>
<feature type="domain" description="ABC transporter" evidence="5">
    <location>
        <begin position="1"/>
        <end position="229"/>
    </location>
</feature>
<organism evidence="6 7">
    <name type="scientific">Oxyplasma meridianum</name>
    <dbReference type="NCBI Taxonomy" id="3073602"/>
    <lineage>
        <taxon>Archaea</taxon>
        <taxon>Methanobacteriati</taxon>
        <taxon>Thermoplasmatota</taxon>
        <taxon>Thermoplasmata</taxon>
        <taxon>Thermoplasmatales</taxon>
        <taxon>Thermoplasmataceae</taxon>
        <taxon>Oxyplasma</taxon>
    </lineage>
</organism>